<proteinExistence type="predicted"/>
<dbReference type="AlphaFoldDB" id="A0AAN7URH3"/>
<reference evidence="1 2" key="1">
    <citation type="submission" date="2023-10" db="EMBL/GenBank/DDBJ databases">
        <title>Draft genome sequence of Xylaria bambusicola isolate GMP-LS, the root and basal stem rot pathogen of sugarcane in Indonesia.</title>
        <authorList>
            <person name="Selvaraj P."/>
            <person name="Muralishankar V."/>
            <person name="Muruganantham S."/>
            <person name="Sp S."/>
            <person name="Haryani S."/>
            <person name="Lau K.J.X."/>
            <person name="Naqvi N.I."/>
        </authorList>
    </citation>
    <scope>NUCLEOTIDE SEQUENCE [LARGE SCALE GENOMIC DNA]</scope>
    <source>
        <strain evidence="1">GMP-LS</strain>
    </source>
</reference>
<evidence type="ECO:0000313" key="1">
    <source>
        <dbReference type="EMBL" id="KAK5631398.1"/>
    </source>
</evidence>
<accession>A0AAN7URH3</accession>
<protein>
    <submittedName>
        <fullName evidence="1">Uncharacterized protein</fullName>
    </submittedName>
</protein>
<evidence type="ECO:0000313" key="2">
    <source>
        <dbReference type="Proteomes" id="UP001305414"/>
    </source>
</evidence>
<dbReference type="EMBL" id="JAWHQM010000019">
    <property type="protein sequence ID" value="KAK5631398.1"/>
    <property type="molecule type" value="Genomic_DNA"/>
</dbReference>
<gene>
    <name evidence="1" type="ORF">RRF57_007112</name>
</gene>
<name>A0AAN7URH3_9PEZI</name>
<dbReference type="Proteomes" id="UP001305414">
    <property type="component" value="Unassembled WGS sequence"/>
</dbReference>
<sequence length="85" mass="9217">MCHGCKMHDAPAPTRRLATETIALHGDGINGSRPSTGSGIFRDRKHARSPYLTSLSVMPEPEAGVKARNTAILVLTDIMMRCLMP</sequence>
<comment type="caution">
    <text evidence="1">The sequence shown here is derived from an EMBL/GenBank/DDBJ whole genome shotgun (WGS) entry which is preliminary data.</text>
</comment>
<keyword evidence="2" id="KW-1185">Reference proteome</keyword>
<organism evidence="1 2">
    <name type="scientific">Xylaria bambusicola</name>
    <dbReference type="NCBI Taxonomy" id="326684"/>
    <lineage>
        <taxon>Eukaryota</taxon>
        <taxon>Fungi</taxon>
        <taxon>Dikarya</taxon>
        <taxon>Ascomycota</taxon>
        <taxon>Pezizomycotina</taxon>
        <taxon>Sordariomycetes</taxon>
        <taxon>Xylariomycetidae</taxon>
        <taxon>Xylariales</taxon>
        <taxon>Xylariaceae</taxon>
        <taxon>Xylaria</taxon>
    </lineage>
</organism>